<dbReference type="FunFam" id="3.40.532.10:FF:000006">
    <property type="entry name" value="Ubiquitin carboxyl-terminal hydrolase"/>
    <property type="match status" value="1"/>
</dbReference>
<sequence>EKIQGRLHFVWKKYNLHFSVLIPLISVCLPKEIAAKMTPWLVPLESNPEVLNKYIYTLGVSKKWNIVDIFGLEPEMLEWVPQPVRAVILLFPCSDAYEAHRAKENAELKATPQTYPSDLFYMRQTIPNACGTIALVHSIANNPDVELEDGGVLTKYLKETRELTPEERGRILEENKEFIGTHQEVAQEGQTEAPNPDEKIIHHFVAFVNKDGELLELDGRKEFPVKHGPTSAETLLQDAAKMVQYQLEPQKNGSVGLGSVETTHQILSPVADLGPLIWLKSSSPELETLYSLIHTTRIPEAEPVMPLDVGYLHPVQMAGNFSVIENLDFLEIECVIMIMLSHIPHKSVSDNAHIGRECRRSH</sequence>
<dbReference type="VEuPathDB" id="VectorBase:PPAPM1_003853"/>
<dbReference type="EnsemblMetazoa" id="PPAI002623-RA">
    <property type="protein sequence ID" value="PPAI002623-PA"/>
    <property type="gene ID" value="PPAI002623"/>
</dbReference>
<dbReference type="InterPro" id="IPR036959">
    <property type="entry name" value="Peptidase_C12_UCH_sf"/>
</dbReference>
<dbReference type="InterPro" id="IPR001578">
    <property type="entry name" value="Peptidase_C12_UCH"/>
</dbReference>
<dbReference type="PRINTS" id="PR00707">
    <property type="entry name" value="UBCTHYDRLASE"/>
</dbReference>
<dbReference type="InterPro" id="IPR038765">
    <property type="entry name" value="Papain-like_cys_pep_sf"/>
</dbReference>
<evidence type="ECO:0000256" key="9">
    <source>
        <dbReference type="ARBA" id="ARBA00073226"/>
    </source>
</evidence>
<dbReference type="PROSITE" id="PS00140">
    <property type="entry name" value="UCH_1"/>
    <property type="match status" value="1"/>
</dbReference>
<dbReference type="PROSITE" id="PS52048">
    <property type="entry name" value="UCH_DOMAIN"/>
    <property type="match status" value="1"/>
</dbReference>
<evidence type="ECO:0000256" key="5">
    <source>
        <dbReference type="ARBA" id="ARBA00022786"/>
    </source>
</evidence>
<accession>A0A1B0D566</accession>
<comment type="similarity">
    <text evidence="2 10 11">Belongs to the peptidase C12 family.</text>
</comment>
<keyword evidence="5 10" id="KW-0833">Ubl conjugation pathway</keyword>
<evidence type="ECO:0000256" key="6">
    <source>
        <dbReference type="ARBA" id="ARBA00022801"/>
    </source>
</evidence>
<comment type="function">
    <text evidence="8">Ubiquitin-protein hydrolase is involved both in the processing of ubiquitin precursors and of ubiquitinated proteins. This enzyme is a thiol protease that recognizes and hydrolyzes a peptide bond at the C-terminal glycine of ubiquitin.</text>
</comment>
<dbReference type="Gene3D" id="3.40.532.10">
    <property type="entry name" value="Peptidase C12, ubiquitin carboxyl-terminal hydrolase"/>
    <property type="match status" value="1"/>
</dbReference>
<evidence type="ECO:0000256" key="11">
    <source>
        <dbReference type="RuleBase" id="RU361215"/>
    </source>
</evidence>
<keyword evidence="7 10" id="KW-0788">Thiol protease</keyword>
<dbReference type="SUPFAM" id="SSF54001">
    <property type="entry name" value="Cysteine proteinases"/>
    <property type="match status" value="1"/>
</dbReference>
<proteinExistence type="inferred from homology"/>
<dbReference type="GO" id="GO:0004843">
    <property type="term" value="F:cysteine-type deubiquitinase activity"/>
    <property type="evidence" value="ECO:0007669"/>
    <property type="project" value="UniProtKB-UniRule"/>
</dbReference>
<comment type="catalytic activity">
    <reaction evidence="1 10 11">
        <text>Thiol-dependent hydrolysis of ester, thioester, amide, peptide and isopeptide bonds formed by the C-terminal Gly of ubiquitin (a 76-residue protein attached to proteins as an intracellular targeting signal).</text>
        <dbReference type="EC" id="3.4.19.12"/>
    </reaction>
</comment>
<dbReference type="CDD" id="cd09616">
    <property type="entry name" value="Peptidase_C12_UCH_L1_L3"/>
    <property type="match status" value="1"/>
</dbReference>
<dbReference type="InterPro" id="IPR057254">
    <property type="entry name" value="UCH_AS"/>
</dbReference>
<organism evidence="13 14">
    <name type="scientific">Phlebotomus papatasi</name>
    <name type="common">Sandfly</name>
    <dbReference type="NCBI Taxonomy" id="29031"/>
    <lineage>
        <taxon>Eukaryota</taxon>
        <taxon>Metazoa</taxon>
        <taxon>Ecdysozoa</taxon>
        <taxon>Arthropoda</taxon>
        <taxon>Hexapoda</taxon>
        <taxon>Insecta</taxon>
        <taxon>Pterygota</taxon>
        <taxon>Neoptera</taxon>
        <taxon>Endopterygota</taxon>
        <taxon>Diptera</taxon>
        <taxon>Nematocera</taxon>
        <taxon>Psychodoidea</taxon>
        <taxon>Psychodidae</taxon>
        <taxon>Phlebotomus</taxon>
        <taxon>Phlebotomus</taxon>
    </lineage>
</organism>
<evidence type="ECO:0000313" key="14">
    <source>
        <dbReference type="Proteomes" id="UP000092462"/>
    </source>
</evidence>
<feature type="domain" description="UCH catalytic" evidence="12">
    <location>
        <begin position="40"/>
        <end position="271"/>
    </location>
</feature>
<dbReference type="AlphaFoldDB" id="A0A1B0D566"/>
<evidence type="ECO:0000256" key="8">
    <source>
        <dbReference type="ARBA" id="ARBA00055560"/>
    </source>
</evidence>
<feature type="active site" description="Proton donor" evidence="10">
    <location>
        <position position="203"/>
    </location>
</feature>
<dbReference type="EC" id="3.4.19.12" evidence="3 11"/>
<evidence type="ECO:0000256" key="7">
    <source>
        <dbReference type="ARBA" id="ARBA00022807"/>
    </source>
</evidence>
<dbReference type="EMBL" id="AJVK01003329">
    <property type="status" value="NOT_ANNOTATED_CDS"/>
    <property type="molecule type" value="Genomic_DNA"/>
</dbReference>
<dbReference type="PANTHER" id="PTHR10589">
    <property type="entry name" value="UBIQUITIN CARBOXYL-TERMINAL HYDROLASE"/>
    <property type="match status" value="1"/>
</dbReference>
<dbReference type="PANTHER" id="PTHR10589:SF17">
    <property type="entry name" value="UBIQUITIN CARBOXYL-TERMINAL HYDROLASE"/>
    <property type="match status" value="1"/>
</dbReference>
<evidence type="ECO:0000256" key="10">
    <source>
        <dbReference type="PROSITE-ProRule" id="PRU01393"/>
    </source>
</evidence>
<keyword evidence="6 10" id="KW-0378">Hydrolase</keyword>
<protein>
    <recommendedName>
        <fullName evidence="9 11">Ubiquitin carboxyl-terminal hydrolase</fullName>
        <ecNumber evidence="3 11">3.4.19.12</ecNumber>
    </recommendedName>
</protein>
<feature type="site" description="Transition state stabilizer" evidence="10">
    <location>
        <position position="124"/>
    </location>
</feature>
<keyword evidence="4 10" id="KW-0645">Protease</keyword>
<evidence type="ECO:0000256" key="1">
    <source>
        <dbReference type="ARBA" id="ARBA00000707"/>
    </source>
</evidence>
<keyword evidence="14" id="KW-1185">Reference proteome</keyword>
<evidence type="ECO:0000256" key="4">
    <source>
        <dbReference type="ARBA" id="ARBA00022670"/>
    </source>
</evidence>
<reference evidence="13" key="1">
    <citation type="submission" date="2022-08" db="UniProtKB">
        <authorList>
            <consortium name="EnsemblMetazoa"/>
        </authorList>
    </citation>
    <scope>IDENTIFICATION</scope>
    <source>
        <strain evidence="13">Israel</strain>
    </source>
</reference>
<dbReference type="GO" id="GO:0006511">
    <property type="term" value="P:ubiquitin-dependent protein catabolic process"/>
    <property type="evidence" value="ECO:0007669"/>
    <property type="project" value="UniProtKB-UniRule"/>
</dbReference>
<name>A0A1B0D566_PHLPP</name>
<dbReference type="VEuPathDB" id="VectorBase:PPAI002623"/>
<dbReference type="Pfam" id="PF01088">
    <property type="entry name" value="Peptidase_C12"/>
    <property type="match status" value="1"/>
</dbReference>
<dbReference type="GO" id="GO:0005737">
    <property type="term" value="C:cytoplasm"/>
    <property type="evidence" value="ECO:0007669"/>
    <property type="project" value="TreeGrafter"/>
</dbReference>
<evidence type="ECO:0000256" key="3">
    <source>
        <dbReference type="ARBA" id="ARBA00012759"/>
    </source>
</evidence>
<dbReference type="Proteomes" id="UP000092462">
    <property type="component" value="Unassembled WGS sequence"/>
</dbReference>
<feature type="active site" description="Nucleophile" evidence="10">
    <location>
        <position position="130"/>
    </location>
</feature>
<evidence type="ECO:0000259" key="12">
    <source>
        <dbReference type="PROSITE" id="PS52048"/>
    </source>
</evidence>
<evidence type="ECO:0000313" key="13">
    <source>
        <dbReference type="EnsemblMetazoa" id="PPAI002623-PA"/>
    </source>
</evidence>
<feature type="site" description="Important for enzyme activity" evidence="10">
    <location>
        <position position="218"/>
    </location>
</feature>
<dbReference type="GO" id="GO:0016579">
    <property type="term" value="P:protein deubiquitination"/>
    <property type="evidence" value="ECO:0007669"/>
    <property type="project" value="TreeGrafter"/>
</dbReference>
<evidence type="ECO:0000256" key="2">
    <source>
        <dbReference type="ARBA" id="ARBA00009326"/>
    </source>
</evidence>